<organism evidence="2 3">
    <name type="scientific">Ficus carica</name>
    <name type="common">Common fig</name>
    <dbReference type="NCBI Taxonomy" id="3494"/>
    <lineage>
        <taxon>Eukaryota</taxon>
        <taxon>Viridiplantae</taxon>
        <taxon>Streptophyta</taxon>
        <taxon>Embryophyta</taxon>
        <taxon>Tracheophyta</taxon>
        <taxon>Spermatophyta</taxon>
        <taxon>Magnoliopsida</taxon>
        <taxon>eudicotyledons</taxon>
        <taxon>Gunneridae</taxon>
        <taxon>Pentapetalae</taxon>
        <taxon>rosids</taxon>
        <taxon>fabids</taxon>
        <taxon>Rosales</taxon>
        <taxon>Moraceae</taxon>
        <taxon>Ficeae</taxon>
        <taxon>Ficus</taxon>
    </lineage>
</organism>
<dbReference type="Proteomes" id="UP001187192">
    <property type="component" value="Unassembled WGS sequence"/>
</dbReference>
<dbReference type="GO" id="GO:0006261">
    <property type="term" value="P:DNA-templated DNA replication"/>
    <property type="evidence" value="ECO:0007669"/>
    <property type="project" value="TreeGrafter"/>
</dbReference>
<feature type="region of interest" description="Disordered" evidence="1">
    <location>
        <begin position="595"/>
        <end position="633"/>
    </location>
</feature>
<dbReference type="PANTHER" id="PTHR11669:SF52">
    <property type="entry name" value="OS10G0574500 PROTEIN"/>
    <property type="match status" value="1"/>
</dbReference>
<reference evidence="2" key="1">
    <citation type="submission" date="2023-07" db="EMBL/GenBank/DDBJ databases">
        <title>draft genome sequence of fig (Ficus carica).</title>
        <authorList>
            <person name="Takahashi T."/>
            <person name="Nishimura K."/>
        </authorList>
    </citation>
    <scope>NUCLEOTIDE SEQUENCE</scope>
</reference>
<evidence type="ECO:0000313" key="2">
    <source>
        <dbReference type="EMBL" id="GMN61523.1"/>
    </source>
</evidence>
<feature type="compositionally biased region" description="Polar residues" evidence="1">
    <location>
        <begin position="177"/>
        <end position="187"/>
    </location>
</feature>
<dbReference type="GO" id="GO:0006281">
    <property type="term" value="P:DNA repair"/>
    <property type="evidence" value="ECO:0007669"/>
    <property type="project" value="TreeGrafter"/>
</dbReference>
<dbReference type="Gene3D" id="1.20.272.10">
    <property type="match status" value="1"/>
</dbReference>
<protein>
    <submittedName>
        <fullName evidence="2">Uncharacterized protein</fullName>
    </submittedName>
</protein>
<dbReference type="GO" id="GO:0005634">
    <property type="term" value="C:nucleus"/>
    <property type="evidence" value="ECO:0007669"/>
    <property type="project" value="TreeGrafter"/>
</dbReference>
<dbReference type="AlphaFoldDB" id="A0AA88DTZ4"/>
<evidence type="ECO:0000256" key="1">
    <source>
        <dbReference type="SAM" id="MobiDB-lite"/>
    </source>
</evidence>
<keyword evidence="3" id="KW-1185">Reference proteome</keyword>
<name>A0AA88DTZ4_FICCA</name>
<evidence type="ECO:0000313" key="3">
    <source>
        <dbReference type="Proteomes" id="UP001187192"/>
    </source>
</evidence>
<accession>A0AA88DTZ4</accession>
<dbReference type="InterPro" id="IPR027417">
    <property type="entry name" value="P-loop_NTPase"/>
</dbReference>
<feature type="compositionally biased region" description="Pro residues" evidence="1">
    <location>
        <begin position="1"/>
        <end position="10"/>
    </location>
</feature>
<sequence>MPSPSIPPPSSSVIPSSAPNFSNNIGRLPGGLQRPSGVVPPIPHNRRDCFARSLRRKILGLKGSTTNVVERTRARRTNLEIITQHEQNGRIGQFPDNVCSPYYRGLLGNSPQPFFTERAESHAASTTDYSKASRTSSFMVKFQAGFASCLLFRSKKRDDNRDNDYDDDDEPPKATRLKNTSANVTSTAAPAPPYSSFLLLSSPPLPASEVSKKELALGKEIATTSVEKERSNSYQKKPLRESITTSGPAEAVPLPDQPPISPLNEVHHVDQKDINIIYQQRKPLDGEREFLWADKYRPKFLEDFICNKSNANQLLAMARKGDCGHFIFQGPPGVGKRTMIWAMLREAFGPDSVKASEEYKVINVKGEVVRSVQVLVKVSPRLVEVNLSDLKGYEKHVIFELIKETSDLKISNKSDSPCKPPDNCRVIIFYGIDKLSTDAILYVKWLLERYKVCNNIFFCCVDISKLQAIKDLCTLVQLLPPSREEIIEVLKFIAHKEGIELPLQLAEKITDTSKNNLRQAIRSFEATWLKQLYDIRGKLQDLIDHEVSPEFIFQSLVDELQKHLHNLLKRRVHNLYAEYNRKEWMTSVKRERERAWVQEDDNRQKRREKTIGTWVQGRQSSEEEGEDYRHLGA</sequence>
<dbReference type="Gene3D" id="3.40.50.300">
    <property type="entry name" value="P-loop containing nucleotide triphosphate hydrolases"/>
    <property type="match status" value="1"/>
</dbReference>
<dbReference type="SUPFAM" id="SSF52540">
    <property type="entry name" value="P-loop containing nucleoside triphosphate hydrolases"/>
    <property type="match status" value="1"/>
</dbReference>
<feature type="region of interest" description="Disordered" evidence="1">
    <location>
        <begin position="227"/>
        <end position="256"/>
    </location>
</feature>
<comment type="caution">
    <text evidence="2">The sequence shown here is derived from an EMBL/GenBank/DDBJ whole genome shotgun (WGS) entry which is preliminary data.</text>
</comment>
<dbReference type="Pfam" id="PF21960">
    <property type="entry name" value="RCF1-5-like_lid"/>
    <property type="match status" value="1"/>
</dbReference>
<dbReference type="FunFam" id="1.10.8.60:FF:000030">
    <property type="entry name" value="replication factor C subunit 3"/>
    <property type="match status" value="1"/>
</dbReference>
<dbReference type="GO" id="GO:0003689">
    <property type="term" value="F:DNA clamp loader activity"/>
    <property type="evidence" value="ECO:0007669"/>
    <property type="project" value="TreeGrafter"/>
</dbReference>
<dbReference type="PANTHER" id="PTHR11669">
    <property type="entry name" value="REPLICATION FACTOR C / DNA POLYMERASE III GAMMA-TAU SUBUNIT"/>
    <property type="match status" value="1"/>
</dbReference>
<feature type="region of interest" description="Disordered" evidence="1">
    <location>
        <begin position="1"/>
        <end position="41"/>
    </location>
</feature>
<gene>
    <name evidence="2" type="ORF">TIFTF001_030606</name>
</gene>
<feature type="region of interest" description="Disordered" evidence="1">
    <location>
        <begin position="157"/>
        <end position="188"/>
    </location>
</feature>
<dbReference type="GO" id="GO:0005663">
    <property type="term" value="C:DNA replication factor C complex"/>
    <property type="evidence" value="ECO:0007669"/>
    <property type="project" value="TreeGrafter"/>
</dbReference>
<dbReference type="EMBL" id="BTGU01000113">
    <property type="protein sequence ID" value="GMN61523.1"/>
    <property type="molecule type" value="Genomic_DNA"/>
</dbReference>
<proteinExistence type="predicted"/>
<dbReference type="InterPro" id="IPR050238">
    <property type="entry name" value="DNA_Rep/Repair_Clamp_Loader"/>
</dbReference>